<dbReference type="SUPFAM" id="SSF54593">
    <property type="entry name" value="Glyoxalase/Bleomycin resistance protein/Dihydroxybiphenyl dioxygenase"/>
    <property type="match status" value="1"/>
</dbReference>
<dbReference type="Gene3D" id="3.10.180.10">
    <property type="entry name" value="2,3-Dihydroxybiphenyl 1,2-Dioxygenase, domain 1"/>
    <property type="match status" value="1"/>
</dbReference>
<organism evidence="2 3">
    <name type="scientific">Tautonia plasticadhaerens</name>
    <dbReference type="NCBI Taxonomy" id="2527974"/>
    <lineage>
        <taxon>Bacteria</taxon>
        <taxon>Pseudomonadati</taxon>
        <taxon>Planctomycetota</taxon>
        <taxon>Planctomycetia</taxon>
        <taxon>Isosphaerales</taxon>
        <taxon>Isosphaeraceae</taxon>
        <taxon>Tautonia</taxon>
    </lineage>
</organism>
<accession>A0A518H881</accession>
<keyword evidence="3" id="KW-1185">Reference proteome</keyword>
<evidence type="ECO:0000313" key="2">
    <source>
        <dbReference type="EMBL" id="QDV37060.1"/>
    </source>
</evidence>
<evidence type="ECO:0000313" key="3">
    <source>
        <dbReference type="Proteomes" id="UP000317835"/>
    </source>
</evidence>
<dbReference type="Pfam" id="PF00903">
    <property type="entry name" value="Glyoxalase"/>
    <property type="match status" value="1"/>
</dbReference>
<dbReference type="KEGG" id="tpla:ElP_49930"/>
<proteinExistence type="predicted"/>
<dbReference type="RefSeq" id="WP_145274306.1">
    <property type="nucleotide sequence ID" value="NZ_CP036426.1"/>
</dbReference>
<dbReference type="PANTHER" id="PTHR34109">
    <property type="entry name" value="BNAUNNG04460D PROTEIN-RELATED"/>
    <property type="match status" value="1"/>
</dbReference>
<dbReference type="PROSITE" id="PS51819">
    <property type="entry name" value="VOC"/>
    <property type="match status" value="1"/>
</dbReference>
<dbReference type="OrthoDB" id="9795618at2"/>
<dbReference type="InterPro" id="IPR004360">
    <property type="entry name" value="Glyas_Fos-R_dOase_dom"/>
</dbReference>
<dbReference type="Proteomes" id="UP000317835">
    <property type="component" value="Chromosome"/>
</dbReference>
<protein>
    <submittedName>
        <fullName evidence="2">Glyoxalase-like domain protein</fullName>
    </submittedName>
</protein>
<dbReference type="AlphaFoldDB" id="A0A518H881"/>
<name>A0A518H881_9BACT</name>
<feature type="domain" description="VOC" evidence="1">
    <location>
        <begin position="4"/>
        <end position="129"/>
    </location>
</feature>
<evidence type="ECO:0000259" key="1">
    <source>
        <dbReference type="PROSITE" id="PS51819"/>
    </source>
</evidence>
<dbReference type="InterPro" id="IPR029068">
    <property type="entry name" value="Glyas_Bleomycin-R_OHBP_Dase"/>
</dbReference>
<dbReference type="EMBL" id="CP036426">
    <property type="protein sequence ID" value="QDV37060.1"/>
    <property type="molecule type" value="Genomic_DNA"/>
</dbReference>
<dbReference type="InterPro" id="IPR037523">
    <property type="entry name" value="VOC_core"/>
</dbReference>
<gene>
    <name evidence="2" type="ORF">ElP_49930</name>
</gene>
<reference evidence="2 3" key="1">
    <citation type="submission" date="2019-02" db="EMBL/GenBank/DDBJ databases">
        <title>Deep-cultivation of Planctomycetes and their phenomic and genomic characterization uncovers novel biology.</title>
        <authorList>
            <person name="Wiegand S."/>
            <person name="Jogler M."/>
            <person name="Boedeker C."/>
            <person name="Pinto D."/>
            <person name="Vollmers J."/>
            <person name="Rivas-Marin E."/>
            <person name="Kohn T."/>
            <person name="Peeters S.H."/>
            <person name="Heuer A."/>
            <person name="Rast P."/>
            <person name="Oberbeckmann S."/>
            <person name="Bunk B."/>
            <person name="Jeske O."/>
            <person name="Meyerdierks A."/>
            <person name="Storesund J.E."/>
            <person name="Kallscheuer N."/>
            <person name="Luecker S."/>
            <person name="Lage O.M."/>
            <person name="Pohl T."/>
            <person name="Merkel B.J."/>
            <person name="Hornburger P."/>
            <person name="Mueller R.-W."/>
            <person name="Bruemmer F."/>
            <person name="Labrenz M."/>
            <person name="Spormann A.M."/>
            <person name="Op den Camp H."/>
            <person name="Overmann J."/>
            <person name="Amann R."/>
            <person name="Jetten M.S.M."/>
            <person name="Mascher T."/>
            <person name="Medema M.H."/>
            <person name="Devos D.P."/>
            <person name="Kaster A.-K."/>
            <person name="Ovreas L."/>
            <person name="Rohde M."/>
            <person name="Galperin M.Y."/>
            <person name="Jogler C."/>
        </authorList>
    </citation>
    <scope>NUCLEOTIDE SEQUENCE [LARGE SCALE GENOMIC DNA]</scope>
    <source>
        <strain evidence="2 3">ElP</strain>
    </source>
</reference>
<sequence length="137" mass="15630">MNAKVTSVFLYVSDIVRSRDFYHEVVGAGVVQELAEYEGGPIALVVLRFGSFTIMLHPQDAHDEEFRDQRLGLGIHLQIQVEDVDRFYQHCIEQGAIIGVSGEPVDQSWGWREFALRDPDGYVWSVYQDKSDGHWTS</sequence>